<dbReference type="Pfam" id="PF14224">
    <property type="entry name" value="DUF4331"/>
    <property type="match status" value="2"/>
</dbReference>
<accession>A0A941ENN9</accession>
<protein>
    <submittedName>
        <fullName evidence="1">DUF4331 family protein</fullName>
    </submittedName>
</protein>
<evidence type="ECO:0000313" key="2">
    <source>
        <dbReference type="Proteomes" id="UP000676325"/>
    </source>
</evidence>
<sequence length="340" mass="36206">MSHHLDTPLAAQNGQLFLDDLYVFSGENSTVFVMDVNSNITGVYAEPGFHPEARYEFKVHVNGADVESLTYRFSFTEADAAGSQNLRLDALTGGDAREDGAAGKLVLEGRTGETAAVDGVRVWAGRIADSFYIDLSLLARVNEAVGKGTAVDLSGWRPSEAKNTFAGTTVETIVLEVSHEHSTLRPGTRIGLWAATKLATDAGGWRQINRAGHPMMWPIFWPGDTDFSNPANTRHPSEDRAAAGSFIAERVAAVVAATGTSTDPEGYGQEVARQLLPDVLPYVVGSPAQFGFATRNGRTLADNAPEAMLSLVTNMGVPAGLTPATAAQARRAEFPYVVPA</sequence>
<dbReference type="EMBL" id="JAGSOH010000166">
    <property type="protein sequence ID" value="MBR7830914.1"/>
    <property type="molecule type" value="Genomic_DNA"/>
</dbReference>
<reference evidence="1" key="1">
    <citation type="submission" date="2021-04" db="EMBL/GenBank/DDBJ databases">
        <title>Genome based classification of Actinospica acidithermotolerans sp. nov., an actinobacterium isolated from an Indonesian hot spring.</title>
        <authorList>
            <person name="Kusuma A.B."/>
            <person name="Putra K.E."/>
            <person name="Nafisah S."/>
            <person name="Loh J."/>
            <person name="Nouioui I."/>
            <person name="Goodfellow M."/>
        </authorList>
    </citation>
    <scope>NUCLEOTIDE SEQUENCE</scope>
    <source>
        <strain evidence="1">MGRD01-02</strain>
    </source>
</reference>
<proteinExistence type="predicted"/>
<name>A0A941ENN9_9ACTN</name>
<comment type="caution">
    <text evidence="1">The sequence shown here is derived from an EMBL/GenBank/DDBJ whole genome shotgun (WGS) entry which is preliminary data.</text>
</comment>
<evidence type="ECO:0000313" key="1">
    <source>
        <dbReference type="EMBL" id="MBR7830914.1"/>
    </source>
</evidence>
<dbReference type="AlphaFoldDB" id="A0A941ENN9"/>
<organism evidence="1 2">
    <name type="scientific">Actinospica acidithermotolerans</name>
    <dbReference type="NCBI Taxonomy" id="2828514"/>
    <lineage>
        <taxon>Bacteria</taxon>
        <taxon>Bacillati</taxon>
        <taxon>Actinomycetota</taxon>
        <taxon>Actinomycetes</taxon>
        <taxon>Catenulisporales</taxon>
        <taxon>Actinospicaceae</taxon>
        <taxon>Actinospica</taxon>
    </lineage>
</organism>
<gene>
    <name evidence="1" type="ORF">KDK95_31710</name>
</gene>
<keyword evidence="2" id="KW-1185">Reference proteome</keyword>
<dbReference type="InterPro" id="IPR025566">
    <property type="entry name" value="DUF4331"/>
</dbReference>
<dbReference type="Proteomes" id="UP000676325">
    <property type="component" value="Unassembled WGS sequence"/>
</dbReference>
<dbReference type="RefSeq" id="WP_212522033.1">
    <property type="nucleotide sequence ID" value="NZ_JAGSOH010000166.1"/>
</dbReference>